<dbReference type="OrthoDB" id="5978043at2759"/>
<sequence length="212" mass="24211">MHRMVEVESPMENKQINVNDNFDNYLPVIIINQIFPASFNKGSILISLLIQEIFVWVNVDSGAAVSSVDKHFWKKKGLPMLRHCQTLTGYMGSIISTIGVTTVKVEHDKNIFNLPLYVVVGNNVPLLGLDWMHSLNISVAFPKPQINIYNIISLHSVLKNYHHLFSRKLGNIKEYETIIQLSQNSKPDIWNPRPVPSAIKDKIEQELDRLLI</sequence>
<evidence type="ECO:0000313" key="1">
    <source>
        <dbReference type="EMBL" id="KII65533.1"/>
    </source>
</evidence>
<accession>A0A0C2J8V3</accession>
<organism evidence="1 2">
    <name type="scientific">Thelohanellus kitauei</name>
    <name type="common">Myxosporean</name>
    <dbReference type="NCBI Taxonomy" id="669202"/>
    <lineage>
        <taxon>Eukaryota</taxon>
        <taxon>Metazoa</taxon>
        <taxon>Cnidaria</taxon>
        <taxon>Myxozoa</taxon>
        <taxon>Myxosporea</taxon>
        <taxon>Bivalvulida</taxon>
        <taxon>Platysporina</taxon>
        <taxon>Myxobolidae</taxon>
        <taxon>Thelohanellus</taxon>
    </lineage>
</organism>
<keyword evidence="2" id="KW-1185">Reference proteome</keyword>
<evidence type="ECO:0000313" key="2">
    <source>
        <dbReference type="Proteomes" id="UP000031668"/>
    </source>
</evidence>
<dbReference type="AlphaFoldDB" id="A0A0C2J8V3"/>
<dbReference type="SUPFAM" id="SSF50630">
    <property type="entry name" value="Acid proteases"/>
    <property type="match status" value="1"/>
</dbReference>
<dbReference type="Gene3D" id="2.40.70.10">
    <property type="entry name" value="Acid Proteases"/>
    <property type="match status" value="1"/>
</dbReference>
<proteinExistence type="predicted"/>
<dbReference type="Proteomes" id="UP000031668">
    <property type="component" value="Unassembled WGS sequence"/>
</dbReference>
<evidence type="ECO:0008006" key="3">
    <source>
        <dbReference type="Google" id="ProtNLM"/>
    </source>
</evidence>
<comment type="caution">
    <text evidence="1">The sequence shown here is derived from an EMBL/GenBank/DDBJ whole genome shotgun (WGS) entry which is preliminary data.</text>
</comment>
<dbReference type="InterPro" id="IPR021109">
    <property type="entry name" value="Peptidase_aspartic_dom_sf"/>
</dbReference>
<protein>
    <recommendedName>
        <fullName evidence="3">Peptidase A2 domain-containing protein</fullName>
    </recommendedName>
</protein>
<name>A0A0C2J8V3_THEKT</name>
<dbReference type="OMA" id="REWLFEM"/>
<gene>
    <name evidence="1" type="ORF">RF11_15162</name>
</gene>
<dbReference type="EMBL" id="JWZT01003797">
    <property type="protein sequence ID" value="KII65533.1"/>
    <property type="molecule type" value="Genomic_DNA"/>
</dbReference>
<reference evidence="1 2" key="1">
    <citation type="journal article" date="2014" name="Genome Biol. Evol.">
        <title>The genome of the myxosporean Thelohanellus kitauei shows adaptations to nutrient acquisition within its fish host.</title>
        <authorList>
            <person name="Yang Y."/>
            <person name="Xiong J."/>
            <person name="Zhou Z."/>
            <person name="Huo F."/>
            <person name="Miao W."/>
            <person name="Ran C."/>
            <person name="Liu Y."/>
            <person name="Zhang J."/>
            <person name="Feng J."/>
            <person name="Wang M."/>
            <person name="Wang M."/>
            <person name="Wang L."/>
            <person name="Yao B."/>
        </authorList>
    </citation>
    <scope>NUCLEOTIDE SEQUENCE [LARGE SCALE GENOMIC DNA]</scope>
    <source>
        <strain evidence="1">Wuqing</strain>
    </source>
</reference>